<gene>
    <name evidence="3" type="ORF">FE633_14630</name>
</gene>
<dbReference type="InterPro" id="IPR000551">
    <property type="entry name" value="MerR-type_HTH_dom"/>
</dbReference>
<dbReference type="EMBL" id="VBZC01000014">
    <property type="protein sequence ID" value="TLS45323.1"/>
    <property type="molecule type" value="Genomic_DNA"/>
</dbReference>
<feature type="domain" description="HTH merR-type" evidence="2">
    <location>
        <begin position="2"/>
        <end position="71"/>
    </location>
</feature>
<name>A0A5R9FWT2_9ACTN</name>
<dbReference type="Pfam" id="PF13411">
    <property type="entry name" value="MerR_1"/>
    <property type="match status" value="1"/>
</dbReference>
<evidence type="ECO:0000256" key="1">
    <source>
        <dbReference type="ARBA" id="ARBA00023125"/>
    </source>
</evidence>
<dbReference type="GO" id="GO:0003700">
    <property type="term" value="F:DNA-binding transcription factor activity"/>
    <property type="evidence" value="ECO:0007669"/>
    <property type="project" value="InterPro"/>
</dbReference>
<dbReference type="PROSITE" id="PS50937">
    <property type="entry name" value="HTH_MERR_2"/>
    <property type="match status" value="1"/>
</dbReference>
<evidence type="ECO:0000259" key="2">
    <source>
        <dbReference type="PROSITE" id="PS50937"/>
    </source>
</evidence>
<keyword evidence="1" id="KW-0238">DNA-binding</keyword>
<dbReference type="SMART" id="SM00422">
    <property type="entry name" value="HTH_MERR"/>
    <property type="match status" value="1"/>
</dbReference>
<dbReference type="Gene3D" id="1.10.1660.10">
    <property type="match status" value="1"/>
</dbReference>
<dbReference type="InterPro" id="IPR009061">
    <property type="entry name" value="DNA-bd_dom_put_sf"/>
</dbReference>
<dbReference type="CDD" id="cd00592">
    <property type="entry name" value="HTH_MerR-like"/>
    <property type="match status" value="1"/>
</dbReference>
<dbReference type="AlphaFoldDB" id="A0A5R9FWT2"/>
<dbReference type="InterPro" id="IPR047057">
    <property type="entry name" value="MerR_fam"/>
</dbReference>
<keyword evidence="4" id="KW-1185">Reference proteome</keyword>
<dbReference type="SUPFAM" id="SSF46955">
    <property type="entry name" value="Putative DNA-binding domain"/>
    <property type="match status" value="1"/>
</dbReference>
<sequence length="253" mass="27805">MAWSTREIAELAGTSLRAVRHYHEVGLLDEPERRANGYKQYGVAHLVRLLRIKRLVDLGFPLSQIAEMGESDDHPEEALRTLDAELAATIERLQRARMELGFILKKSVPTDLPPEFAAAAVDTPMSDADRSFVTVMSRVLGPKGTAAYADLMRNPVMDASGERFERLPADADEQTRADVAEGLVAFVHSLYRQHPGLSTLTADAPRGEKFAKKTVGQALQDIYSDAQVDVLRRLGVLLAEARRGTEQPGSTGI</sequence>
<proteinExistence type="predicted"/>
<dbReference type="RefSeq" id="WP_138045573.1">
    <property type="nucleotide sequence ID" value="NZ_VBZC01000014.1"/>
</dbReference>
<accession>A0A5R9FWT2</accession>
<evidence type="ECO:0000313" key="4">
    <source>
        <dbReference type="Proteomes" id="UP000305906"/>
    </source>
</evidence>
<dbReference type="Proteomes" id="UP000305906">
    <property type="component" value="Unassembled WGS sequence"/>
</dbReference>
<comment type="caution">
    <text evidence="3">The sequence shown here is derived from an EMBL/GenBank/DDBJ whole genome shotgun (WGS) entry which is preliminary data.</text>
</comment>
<evidence type="ECO:0000313" key="3">
    <source>
        <dbReference type="EMBL" id="TLS45323.1"/>
    </source>
</evidence>
<protein>
    <submittedName>
        <fullName evidence="3">MerR family transcriptional regulator</fullName>
    </submittedName>
</protein>
<reference evidence="3 4" key="1">
    <citation type="submission" date="2019-05" db="EMBL/GenBank/DDBJ databases">
        <title>Streptomyces sp. NEAU-C151, a novel actinomycete isolated from soil.</title>
        <authorList>
            <person name="Han L."/>
            <person name="Jiang H."/>
        </authorList>
    </citation>
    <scope>NUCLEOTIDE SEQUENCE [LARGE SCALE GENOMIC DNA]</scope>
    <source>
        <strain evidence="3 4">NEAU-C151</strain>
    </source>
</reference>
<dbReference type="PANTHER" id="PTHR30204">
    <property type="entry name" value="REDOX-CYCLING DRUG-SENSING TRANSCRIPTIONAL ACTIVATOR SOXR"/>
    <property type="match status" value="1"/>
</dbReference>
<organism evidence="3 4">
    <name type="scientific">Streptomyces montanus</name>
    <dbReference type="NCBI Taxonomy" id="2580423"/>
    <lineage>
        <taxon>Bacteria</taxon>
        <taxon>Bacillati</taxon>
        <taxon>Actinomycetota</taxon>
        <taxon>Actinomycetes</taxon>
        <taxon>Kitasatosporales</taxon>
        <taxon>Streptomycetaceae</taxon>
        <taxon>Streptomyces</taxon>
    </lineage>
</organism>
<dbReference type="GO" id="GO:0003677">
    <property type="term" value="F:DNA binding"/>
    <property type="evidence" value="ECO:0007669"/>
    <property type="project" value="UniProtKB-KW"/>
</dbReference>
<dbReference type="PANTHER" id="PTHR30204:SF93">
    <property type="entry name" value="HTH MERR-TYPE DOMAIN-CONTAINING PROTEIN"/>
    <property type="match status" value="1"/>
</dbReference>